<protein>
    <submittedName>
        <fullName evidence="2">Uncharacterized protein</fullName>
    </submittedName>
</protein>
<reference evidence="2" key="2">
    <citation type="submission" date="2012-05" db="EMBL/GenBank/DDBJ databases">
        <title>The Genome Annotation of Fusarium oxysporum Cotton.</title>
        <authorList>
            <consortium name="The Broad Institute Genomics Platform"/>
            <person name="Ma L.-J."/>
            <person name="Corby-Kistler H."/>
            <person name="Broz K."/>
            <person name="Gale L.R."/>
            <person name="Jonkers W."/>
            <person name="O'Donnell K."/>
            <person name="Ploetz R."/>
            <person name="Steinberg C."/>
            <person name="Schwartz D.C."/>
            <person name="VanEtten H."/>
            <person name="Zhou S."/>
            <person name="Young S.K."/>
            <person name="Zeng Q."/>
            <person name="Gargeya S."/>
            <person name="Fitzgerald M."/>
            <person name="Abouelleil A."/>
            <person name="Alvarado L."/>
            <person name="Chapman S.B."/>
            <person name="Gainer-Dewar J."/>
            <person name="Goldberg J."/>
            <person name="Griggs A."/>
            <person name="Gujja S."/>
            <person name="Hansen M."/>
            <person name="Howarth C."/>
            <person name="Imamovic A."/>
            <person name="Ireland A."/>
            <person name="Larimer J."/>
            <person name="McCowan C."/>
            <person name="Murphy C."/>
            <person name="Pearson M."/>
            <person name="Poon T.W."/>
            <person name="Priest M."/>
            <person name="Roberts A."/>
            <person name="Saif S."/>
            <person name="Shea T."/>
            <person name="Sykes S."/>
            <person name="Wortman J."/>
            <person name="Nusbaum C."/>
            <person name="Birren B."/>
        </authorList>
    </citation>
    <scope>NUCLEOTIDE SEQUENCE</scope>
    <source>
        <strain evidence="2">25433</strain>
    </source>
</reference>
<feature type="transmembrane region" description="Helical" evidence="1">
    <location>
        <begin position="582"/>
        <end position="607"/>
    </location>
</feature>
<dbReference type="HOGENOM" id="CLU_015639_2_0_1"/>
<sequence>MIILTVGTGVILFSVALLIVLWQGADKARSRHHRAEFWDKIVFDDWSTRLVTICSAAIRVSMGFQIGLAAAAMAAVILETTGSCFSDTAMLSIQRASSSSAGPTDLLPTAWRHCLAGRPLGFLYLVILALTFFVALVSTLTSTIFLFDFGQDQISSPVAKNIKAVGFDTSEIFPFNGISYWKSRPMAHWRFAESRPAEMETGLRTENAVDTGDIYRAMLPFDSPQDRATLEYYAGPAVVVNQRTACFVPTLDNVGLIYKLNDGSAAGGLYLNANIAVENQTDFIGTDPSNLGQITCRIHNGWLSIDPFLLPISLCSSVANTVPIKNGTENPLSGWAYGFNSVLLVNSGSVLNGIAPVSNEKTQDLSPPEIPKALDNLTFRRDGPWTTAFTANGTDVFNATICYISQNLPHKYNVTMTGRAVPSEPEFLAEWSTLMAAENGTSILQQLGVGISPDNTRGRGILDLQVHSGPDLWADPDDGRQVQIAYSLLWSTLLEFSALGSWSFAGRIMKDEFLTQIIWPTPPEHAAVFQNILRLTGDPAQAIQAVVFRFYQMLYYDWLPNFDPTHEVKTIHAQEVLIPQHWRGFVVVMAIIVAHFVVTALTMVLFAQRTESSLLGNAWRAVSQVVSPDTQDIIRAAGGEGMKDKDVEVLARSTGRDKEVISLSSGVDSGRTELRVH</sequence>
<keyword evidence="1" id="KW-0472">Membrane</keyword>
<proteinExistence type="predicted"/>
<gene>
    <name evidence="2" type="ORF">FOTG_17038</name>
</gene>
<dbReference type="OrthoDB" id="5428040at2759"/>
<keyword evidence="1" id="KW-1133">Transmembrane helix</keyword>
<feature type="transmembrane region" description="Helical" evidence="1">
    <location>
        <begin position="122"/>
        <end position="147"/>
    </location>
</feature>
<organism evidence="2">
    <name type="scientific">Fusarium oxysporum f. sp. vasinfectum 25433</name>
    <dbReference type="NCBI Taxonomy" id="1089449"/>
    <lineage>
        <taxon>Eukaryota</taxon>
        <taxon>Fungi</taxon>
        <taxon>Dikarya</taxon>
        <taxon>Ascomycota</taxon>
        <taxon>Pezizomycotina</taxon>
        <taxon>Sordariomycetes</taxon>
        <taxon>Hypocreomycetidae</taxon>
        <taxon>Hypocreales</taxon>
        <taxon>Nectriaceae</taxon>
        <taxon>Fusarium</taxon>
        <taxon>Fusarium oxysporum species complex</taxon>
    </lineage>
</organism>
<keyword evidence="1" id="KW-0812">Transmembrane</keyword>
<name>X0KLY8_FUSOX</name>
<dbReference type="AlphaFoldDB" id="X0KLY8"/>
<dbReference type="Proteomes" id="UP000030701">
    <property type="component" value="Unassembled WGS sequence"/>
</dbReference>
<evidence type="ECO:0000256" key="1">
    <source>
        <dbReference type="SAM" id="Phobius"/>
    </source>
</evidence>
<feature type="transmembrane region" description="Helical" evidence="1">
    <location>
        <begin position="6"/>
        <end position="25"/>
    </location>
</feature>
<reference evidence="2" key="1">
    <citation type="submission" date="2011-11" db="EMBL/GenBank/DDBJ databases">
        <title>The Genome Sequence of Fusarium oxysporum Cotton.</title>
        <authorList>
            <consortium name="The Broad Institute Genome Sequencing Platform"/>
            <person name="Ma L.-J."/>
            <person name="Gale L.R."/>
            <person name="Schwartz D.C."/>
            <person name="Zhou S."/>
            <person name="Corby-Kistler H."/>
            <person name="Young S.K."/>
            <person name="Zeng Q."/>
            <person name="Gargeya S."/>
            <person name="Fitzgerald M."/>
            <person name="Haas B."/>
            <person name="Abouelleil A."/>
            <person name="Alvarado L."/>
            <person name="Arachchi H.M."/>
            <person name="Berlin A."/>
            <person name="Brown A."/>
            <person name="Chapman S.B."/>
            <person name="Chen Z."/>
            <person name="Dunbar C."/>
            <person name="Freedman E."/>
            <person name="Gearin G."/>
            <person name="Goldberg J."/>
            <person name="Griggs A."/>
            <person name="Gujja S."/>
            <person name="Heiman D."/>
            <person name="Howarth C."/>
            <person name="Larson L."/>
            <person name="Lui A."/>
            <person name="MacDonald P.J.P."/>
            <person name="Montmayeur A."/>
            <person name="Murphy C."/>
            <person name="Neiman D."/>
            <person name="Pearson M."/>
            <person name="Priest M."/>
            <person name="Roberts A."/>
            <person name="Saif S."/>
            <person name="Shea T."/>
            <person name="Shenoy N."/>
            <person name="Sisk P."/>
            <person name="Stolte C."/>
            <person name="Sykes S."/>
            <person name="Wortman J."/>
            <person name="Nusbaum C."/>
            <person name="Birren B."/>
        </authorList>
    </citation>
    <scope>NUCLEOTIDE SEQUENCE [LARGE SCALE GENOMIC DNA]</scope>
    <source>
        <strain evidence="2">25433</strain>
    </source>
</reference>
<dbReference type="EMBL" id="JH658053">
    <property type="protein sequence ID" value="EXM14573.1"/>
    <property type="molecule type" value="Genomic_DNA"/>
</dbReference>
<accession>X0KLY8</accession>
<evidence type="ECO:0000313" key="2">
    <source>
        <dbReference type="EMBL" id="EXM14573.1"/>
    </source>
</evidence>